<dbReference type="Gene3D" id="3.40.30.10">
    <property type="entry name" value="Glutaredoxin"/>
    <property type="match status" value="1"/>
</dbReference>
<dbReference type="InterPro" id="IPR013766">
    <property type="entry name" value="Thioredoxin_domain"/>
</dbReference>
<proteinExistence type="inferred from homology"/>
<dbReference type="RefSeq" id="WP_054491630.1">
    <property type="nucleotide sequence ID" value="NZ_BBZA01000004.1"/>
</dbReference>
<accession>A0A0M8K6U9</accession>
<evidence type="ECO:0000256" key="6">
    <source>
        <dbReference type="NCBIfam" id="TIGR01068"/>
    </source>
</evidence>
<dbReference type="Pfam" id="PF00085">
    <property type="entry name" value="Thioredoxin"/>
    <property type="match status" value="1"/>
</dbReference>
<evidence type="ECO:0000256" key="2">
    <source>
        <dbReference type="ARBA" id="ARBA00022448"/>
    </source>
</evidence>
<keyword evidence="5 9" id="KW-0676">Redox-active center</keyword>
<dbReference type="FunFam" id="3.40.30.10:FF:000001">
    <property type="entry name" value="Thioredoxin"/>
    <property type="match status" value="1"/>
</dbReference>
<organism evidence="11 13">
    <name type="scientific">Ardenticatena maritima</name>
    <dbReference type="NCBI Taxonomy" id="872965"/>
    <lineage>
        <taxon>Bacteria</taxon>
        <taxon>Bacillati</taxon>
        <taxon>Chloroflexota</taxon>
        <taxon>Ardenticatenia</taxon>
        <taxon>Ardenticatenales</taxon>
        <taxon>Ardenticatenaceae</taxon>
        <taxon>Ardenticatena</taxon>
    </lineage>
</organism>
<evidence type="ECO:0000256" key="5">
    <source>
        <dbReference type="ARBA" id="ARBA00023284"/>
    </source>
</evidence>
<feature type="active site" description="Nucleophile" evidence="8">
    <location>
        <position position="35"/>
    </location>
</feature>
<feature type="site" description="Deprotonates C-terminal active site Cys" evidence="8">
    <location>
        <position position="26"/>
    </location>
</feature>
<evidence type="ECO:0000313" key="13">
    <source>
        <dbReference type="Proteomes" id="UP000037784"/>
    </source>
</evidence>
<dbReference type="InterPro" id="IPR005746">
    <property type="entry name" value="Thioredoxin"/>
</dbReference>
<evidence type="ECO:0000259" key="10">
    <source>
        <dbReference type="PROSITE" id="PS51352"/>
    </source>
</evidence>
<dbReference type="EMBL" id="LGKN01000005">
    <property type="protein sequence ID" value="KPL87618.1"/>
    <property type="molecule type" value="Genomic_DNA"/>
</dbReference>
<dbReference type="CDD" id="cd02947">
    <property type="entry name" value="TRX_family"/>
    <property type="match status" value="1"/>
</dbReference>
<reference evidence="13" key="3">
    <citation type="submission" date="2015-08" db="EMBL/GenBank/DDBJ databases">
        <title>Draft Genome Sequence of a Heterotrophic Facultative Anaerobic Bacterium Ardenticatena maritima Strain 110S.</title>
        <authorList>
            <person name="Kawaichi S."/>
            <person name="Yoshida T."/>
            <person name="Sako Y."/>
            <person name="Nakamura R."/>
        </authorList>
    </citation>
    <scope>NUCLEOTIDE SEQUENCE [LARGE SCALE GENOMIC DNA]</scope>
    <source>
        <strain evidence="13">110S</strain>
    </source>
</reference>
<dbReference type="STRING" id="872965.SE16_08300"/>
<dbReference type="PANTHER" id="PTHR45663">
    <property type="entry name" value="GEO12009P1"/>
    <property type="match status" value="1"/>
</dbReference>
<feature type="active site" description="Nucleophile" evidence="8">
    <location>
        <position position="32"/>
    </location>
</feature>
<evidence type="ECO:0000256" key="7">
    <source>
        <dbReference type="PIRNR" id="PIRNR000077"/>
    </source>
</evidence>
<feature type="site" description="Contributes to redox potential value" evidence="8">
    <location>
        <position position="33"/>
    </location>
</feature>
<dbReference type="PROSITE" id="PS51352">
    <property type="entry name" value="THIOREDOXIN_2"/>
    <property type="match status" value="1"/>
</dbReference>
<keyword evidence="4 9" id="KW-1015">Disulfide bond</keyword>
<comment type="caution">
    <text evidence="11">The sequence shown here is derived from an EMBL/GenBank/DDBJ whole genome shotgun (WGS) entry which is preliminary data.</text>
</comment>
<dbReference type="NCBIfam" id="TIGR01068">
    <property type="entry name" value="thioredoxin"/>
    <property type="match status" value="1"/>
</dbReference>
<evidence type="ECO:0000313" key="14">
    <source>
        <dbReference type="Proteomes" id="UP000050502"/>
    </source>
</evidence>
<evidence type="ECO:0000256" key="1">
    <source>
        <dbReference type="ARBA" id="ARBA00008987"/>
    </source>
</evidence>
<feature type="domain" description="Thioredoxin" evidence="10">
    <location>
        <begin position="1"/>
        <end position="112"/>
    </location>
</feature>
<evidence type="ECO:0000256" key="9">
    <source>
        <dbReference type="PIRSR" id="PIRSR000077-4"/>
    </source>
</evidence>
<dbReference type="OrthoDB" id="9790390at2"/>
<evidence type="ECO:0000256" key="4">
    <source>
        <dbReference type="ARBA" id="ARBA00023157"/>
    </source>
</evidence>
<dbReference type="InParanoid" id="A0A0M8K6U9"/>
<protein>
    <recommendedName>
        <fullName evidence="6 7">Thioredoxin</fullName>
    </recommendedName>
</protein>
<evidence type="ECO:0000256" key="8">
    <source>
        <dbReference type="PIRSR" id="PIRSR000077-1"/>
    </source>
</evidence>
<evidence type="ECO:0000256" key="3">
    <source>
        <dbReference type="ARBA" id="ARBA00022982"/>
    </source>
</evidence>
<feature type="site" description="Contributes to redox potential value" evidence="8">
    <location>
        <position position="34"/>
    </location>
</feature>
<reference evidence="12 14" key="2">
    <citation type="submission" date="2015-07" db="EMBL/GenBank/DDBJ databases">
        <title>Whole genome sequence of Ardenticatena maritima DSM 23922.</title>
        <authorList>
            <person name="Hemp J."/>
            <person name="Ward L.M."/>
            <person name="Pace L.A."/>
            <person name="Fischer W.W."/>
        </authorList>
    </citation>
    <scope>NUCLEOTIDE SEQUENCE [LARGE SCALE GENOMIC DNA]</scope>
    <source>
        <strain evidence="12 14">110S</strain>
    </source>
</reference>
<evidence type="ECO:0000313" key="11">
    <source>
        <dbReference type="EMBL" id="GAP61679.1"/>
    </source>
</evidence>
<dbReference type="Proteomes" id="UP000037784">
    <property type="component" value="Unassembled WGS sequence"/>
</dbReference>
<gene>
    <name evidence="11" type="primary">trxA</name>
    <name evidence="11" type="ORF">ARMA_0102</name>
    <name evidence="12" type="ORF">SE16_08300</name>
</gene>
<dbReference type="PIRSF" id="PIRSF000077">
    <property type="entry name" value="Thioredoxin"/>
    <property type="match status" value="1"/>
</dbReference>
<dbReference type="GO" id="GO:0005829">
    <property type="term" value="C:cytosol"/>
    <property type="evidence" value="ECO:0007669"/>
    <property type="project" value="TreeGrafter"/>
</dbReference>
<evidence type="ECO:0000313" key="12">
    <source>
        <dbReference type="EMBL" id="KPL87618.1"/>
    </source>
</evidence>
<keyword evidence="2" id="KW-0813">Transport</keyword>
<dbReference type="FunCoup" id="A0A0M8K6U9">
    <property type="interactions" value="379"/>
</dbReference>
<name>A0A0M8K6U9_9CHLR</name>
<dbReference type="SUPFAM" id="SSF52833">
    <property type="entry name" value="Thioredoxin-like"/>
    <property type="match status" value="1"/>
</dbReference>
<reference evidence="11 13" key="1">
    <citation type="journal article" date="2015" name="Genome Announc.">
        <title>Draft Genome Sequence of a Heterotrophic Facultative Anaerobic Thermophilic Bacterium, Ardenticatena maritima Strain 110ST.</title>
        <authorList>
            <person name="Kawaichi S."/>
            <person name="Yoshida T."/>
            <person name="Sako Y."/>
            <person name="Nakamura R."/>
        </authorList>
    </citation>
    <scope>NUCLEOTIDE SEQUENCE [LARGE SCALE GENOMIC DNA]</scope>
    <source>
        <strain evidence="11 13">110S</strain>
    </source>
</reference>
<keyword evidence="3" id="KW-0249">Electron transport</keyword>
<dbReference type="InterPro" id="IPR036249">
    <property type="entry name" value="Thioredoxin-like_sf"/>
</dbReference>
<keyword evidence="13" id="KW-1185">Reference proteome</keyword>
<dbReference type="PRINTS" id="PR00421">
    <property type="entry name" value="THIOREDOXIN"/>
</dbReference>
<dbReference type="GO" id="GO:0045454">
    <property type="term" value="P:cell redox homeostasis"/>
    <property type="evidence" value="ECO:0007669"/>
    <property type="project" value="TreeGrafter"/>
</dbReference>
<dbReference type="Proteomes" id="UP000050502">
    <property type="component" value="Unassembled WGS sequence"/>
</dbReference>
<sequence length="112" mass="12674">MAKPIELTDANFDAEVKQSDVPVIVDFWAVWCGPCRMIAPILEEIANEYEGTLKVTKLDVDQYPQLAMEYGVQSIPTLLLFKDGQPVERLIGYMPKKRLLDRILPHVEAQAS</sequence>
<dbReference type="PATRIC" id="fig|872965.6.peg.1701"/>
<dbReference type="AlphaFoldDB" id="A0A0M8K6U9"/>
<dbReference type="PROSITE" id="PS00194">
    <property type="entry name" value="THIOREDOXIN_1"/>
    <property type="match status" value="1"/>
</dbReference>
<dbReference type="PANTHER" id="PTHR45663:SF11">
    <property type="entry name" value="GEO12009P1"/>
    <property type="match status" value="1"/>
</dbReference>
<dbReference type="GO" id="GO:0015035">
    <property type="term" value="F:protein-disulfide reductase activity"/>
    <property type="evidence" value="ECO:0007669"/>
    <property type="project" value="UniProtKB-UniRule"/>
</dbReference>
<dbReference type="EMBL" id="BBZA01000004">
    <property type="protein sequence ID" value="GAP61679.1"/>
    <property type="molecule type" value="Genomic_DNA"/>
</dbReference>
<comment type="similarity">
    <text evidence="1 7">Belongs to the thioredoxin family.</text>
</comment>
<feature type="disulfide bond" description="Redox-active" evidence="9">
    <location>
        <begin position="32"/>
        <end position="35"/>
    </location>
</feature>
<dbReference type="InterPro" id="IPR017937">
    <property type="entry name" value="Thioredoxin_CS"/>
</dbReference>